<keyword evidence="3" id="KW-1185">Reference proteome</keyword>
<evidence type="ECO:0000313" key="3">
    <source>
        <dbReference type="Proteomes" id="UP001208570"/>
    </source>
</evidence>
<evidence type="ECO:0000313" key="2">
    <source>
        <dbReference type="EMBL" id="KAK2138796.1"/>
    </source>
</evidence>
<organism evidence="2 3">
    <name type="scientific">Paralvinella palmiformis</name>
    <dbReference type="NCBI Taxonomy" id="53620"/>
    <lineage>
        <taxon>Eukaryota</taxon>
        <taxon>Metazoa</taxon>
        <taxon>Spiralia</taxon>
        <taxon>Lophotrochozoa</taxon>
        <taxon>Annelida</taxon>
        <taxon>Polychaeta</taxon>
        <taxon>Sedentaria</taxon>
        <taxon>Canalipalpata</taxon>
        <taxon>Terebellida</taxon>
        <taxon>Terebelliformia</taxon>
        <taxon>Alvinellidae</taxon>
        <taxon>Paralvinella</taxon>
    </lineage>
</organism>
<evidence type="ECO:0000256" key="1">
    <source>
        <dbReference type="SAM" id="MobiDB-lite"/>
    </source>
</evidence>
<dbReference type="AlphaFoldDB" id="A0AAD9IPY5"/>
<comment type="caution">
    <text evidence="2">The sequence shown here is derived from an EMBL/GenBank/DDBJ whole genome shotgun (WGS) entry which is preliminary data.</text>
</comment>
<feature type="region of interest" description="Disordered" evidence="1">
    <location>
        <begin position="1"/>
        <end position="64"/>
    </location>
</feature>
<proteinExistence type="predicted"/>
<dbReference type="EMBL" id="JAODUP010002397">
    <property type="protein sequence ID" value="KAK2138796.1"/>
    <property type="molecule type" value="Genomic_DNA"/>
</dbReference>
<feature type="non-terminal residue" evidence="2">
    <location>
        <position position="1"/>
    </location>
</feature>
<protein>
    <submittedName>
        <fullName evidence="2">Uncharacterized protein</fullName>
    </submittedName>
</protein>
<sequence>MAGSFDITGDELETTYPRNGLNGETEMKIMSMEEPNSTTSADLYSNVQKGKLRHGKQWSFKQNG</sequence>
<gene>
    <name evidence="2" type="ORF">LSH36_2394g00004</name>
</gene>
<dbReference type="Proteomes" id="UP001208570">
    <property type="component" value="Unassembled WGS sequence"/>
</dbReference>
<accession>A0AAD9IPY5</accession>
<feature type="compositionally biased region" description="Polar residues" evidence="1">
    <location>
        <begin position="34"/>
        <end position="48"/>
    </location>
</feature>
<reference evidence="2" key="1">
    <citation type="journal article" date="2023" name="Mol. Biol. Evol.">
        <title>Third-Generation Sequencing Reveals the Adaptive Role of the Epigenome in Three Deep-Sea Polychaetes.</title>
        <authorList>
            <person name="Perez M."/>
            <person name="Aroh O."/>
            <person name="Sun Y."/>
            <person name="Lan Y."/>
            <person name="Juniper S.K."/>
            <person name="Young C.R."/>
            <person name="Angers B."/>
            <person name="Qian P.Y."/>
        </authorList>
    </citation>
    <scope>NUCLEOTIDE SEQUENCE</scope>
    <source>
        <strain evidence="2">P08H-3</strain>
    </source>
</reference>
<name>A0AAD9IPY5_9ANNE</name>